<name>A0A8I3WFT3_CALJA</name>
<reference evidence="1 2" key="1">
    <citation type="submission" date="2009-03" db="EMBL/GenBank/DDBJ databases">
        <authorList>
            <person name="Warren W."/>
            <person name="Ye L."/>
            <person name="Minx P."/>
            <person name="Worley K."/>
            <person name="Gibbs R."/>
            <person name="Wilson R.K."/>
        </authorList>
    </citation>
    <scope>NUCLEOTIDE SEQUENCE [LARGE SCALE GENOMIC DNA]</scope>
</reference>
<sequence length="83" mass="9482">MLFIYLFIYFEMESHSVTQAGVQWHALGSLQPPPPGFKQFSCLSLLSSWDYRRTPPCPANVFVFLVETGFRHVDQDGLDLLTS</sequence>
<dbReference type="GeneTree" id="ENSGT00940000167556"/>
<organism evidence="1 2">
    <name type="scientific">Callithrix jacchus</name>
    <name type="common">White-tufted-ear marmoset</name>
    <name type="synonym">Simia Jacchus</name>
    <dbReference type="NCBI Taxonomy" id="9483"/>
    <lineage>
        <taxon>Eukaryota</taxon>
        <taxon>Metazoa</taxon>
        <taxon>Chordata</taxon>
        <taxon>Craniata</taxon>
        <taxon>Vertebrata</taxon>
        <taxon>Euteleostomi</taxon>
        <taxon>Mammalia</taxon>
        <taxon>Eutheria</taxon>
        <taxon>Euarchontoglires</taxon>
        <taxon>Primates</taxon>
        <taxon>Haplorrhini</taxon>
        <taxon>Platyrrhini</taxon>
        <taxon>Cebidae</taxon>
        <taxon>Callitrichinae</taxon>
        <taxon>Callithrix</taxon>
        <taxon>Callithrix</taxon>
    </lineage>
</organism>
<accession>A0A8I3WFT3</accession>
<dbReference type="PANTHER" id="PTHR46254">
    <property type="entry name" value="PROTEIN GVQW1-RELATED"/>
    <property type="match status" value="1"/>
</dbReference>
<evidence type="ECO:0000313" key="2">
    <source>
        <dbReference type="Proteomes" id="UP000008225"/>
    </source>
</evidence>
<dbReference type="AlphaFoldDB" id="A0A8I3WFT3"/>
<dbReference type="PRINTS" id="PR02045">
    <property type="entry name" value="F138DOMAIN"/>
</dbReference>
<evidence type="ECO:0000313" key="1">
    <source>
        <dbReference type="Ensembl" id="ENSCJAP00000087974.1"/>
    </source>
</evidence>
<dbReference type="Proteomes" id="UP000008225">
    <property type="component" value="Chromosome 2"/>
</dbReference>
<dbReference type="Ensembl" id="ENSCJAT00000144310.1">
    <property type="protein sequence ID" value="ENSCJAP00000087974.1"/>
    <property type="gene ID" value="ENSCJAG00000076698.1"/>
</dbReference>
<reference evidence="1" key="3">
    <citation type="submission" date="2025-09" db="UniProtKB">
        <authorList>
            <consortium name="Ensembl"/>
        </authorList>
    </citation>
    <scope>IDENTIFICATION</scope>
</reference>
<proteinExistence type="predicted"/>
<dbReference type="PANTHER" id="PTHR46254:SF13">
    <property type="entry name" value="SECRETED PROTEIN"/>
    <property type="match status" value="1"/>
</dbReference>
<dbReference type="OMA" id="YFEMESH"/>
<keyword evidence="2" id="KW-1185">Reference proteome</keyword>
<reference evidence="1" key="2">
    <citation type="submission" date="2025-08" db="UniProtKB">
        <authorList>
            <consortium name="Ensembl"/>
        </authorList>
    </citation>
    <scope>IDENTIFICATION</scope>
</reference>
<protein>
    <submittedName>
        <fullName evidence="1">Uncharacterized protein</fullName>
    </submittedName>
</protein>